<dbReference type="CDD" id="cd00403">
    <property type="entry name" value="Ribosomal_L1"/>
    <property type="match status" value="1"/>
</dbReference>
<gene>
    <name evidence="12" type="ORF">NEOLEDRAFT_1175638</name>
</gene>
<dbReference type="Proteomes" id="UP000076761">
    <property type="component" value="Unassembled WGS sequence"/>
</dbReference>
<comment type="similarity">
    <text evidence="9">Belongs to the universal ribosomal protein uL1 family. Highly divergent.</text>
</comment>
<feature type="region of interest" description="Disordered" evidence="11">
    <location>
        <begin position="537"/>
        <end position="694"/>
    </location>
</feature>
<dbReference type="STRING" id="1314782.A0A165UWG6"/>
<keyword evidence="12" id="KW-0687">Ribonucleoprotein</keyword>
<dbReference type="GO" id="GO:0005840">
    <property type="term" value="C:ribosome"/>
    <property type="evidence" value="ECO:0007669"/>
    <property type="project" value="UniProtKB-KW"/>
</dbReference>
<evidence type="ECO:0000256" key="8">
    <source>
        <dbReference type="ARBA" id="ARBA00054167"/>
    </source>
</evidence>
<dbReference type="FunFam" id="3.40.50.790:FF:000004">
    <property type="entry name" value="Ribosomal L1 domain-containing 1-like 1"/>
    <property type="match status" value="1"/>
</dbReference>
<accession>A0A165UWG6</accession>
<keyword evidence="7" id="KW-0539">Nucleus</keyword>
<dbReference type="Gene3D" id="3.40.50.790">
    <property type="match status" value="1"/>
</dbReference>
<keyword evidence="3" id="KW-0597">Phosphoprotein</keyword>
<feature type="compositionally biased region" description="Polar residues" evidence="11">
    <location>
        <begin position="608"/>
        <end position="618"/>
    </location>
</feature>
<organism evidence="12 13">
    <name type="scientific">Neolentinus lepideus HHB14362 ss-1</name>
    <dbReference type="NCBI Taxonomy" id="1314782"/>
    <lineage>
        <taxon>Eukaryota</taxon>
        <taxon>Fungi</taxon>
        <taxon>Dikarya</taxon>
        <taxon>Basidiomycota</taxon>
        <taxon>Agaricomycotina</taxon>
        <taxon>Agaricomycetes</taxon>
        <taxon>Gloeophyllales</taxon>
        <taxon>Gloeophyllaceae</taxon>
        <taxon>Neolentinus</taxon>
    </lineage>
</organism>
<keyword evidence="12" id="KW-0689">Ribosomal protein</keyword>
<feature type="compositionally biased region" description="Low complexity" evidence="11">
    <location>
        <begin position="372"/>
        <end position="387"/>
    </location>
</feature>
<evidence type="ECO:0000256" key="4">
    <source>
        <dbReference type="ARBA" id="ARBA00022843"/>
    </source>
</evidence>
<feature type="compositionally biased region" description="Basic residues" evidence="11">
    <location>
        <begin position="663"/>
        <end position="680"/>
    </location>
</feature>
<feature type="region of interest" description="Disordered" evidence="11">
    <location>
        <begin position="259"/>
        <end position="311"/>
    </location>
</feature>
<dbReference type="InterPro" id="IPR028364">
    <property type="entry name" value="Ribosomal_uL1/biogenesis"/>
</dbReference>
<evidence type="ECO:0000256" key="9">
    <source>
        <dbReference type="ARBA" id="ARBA00061550"/>
    </source>
</evidence>
<dbReference type="InParanoid" id="A0A165UWG6"/>
<evidence type="ECO:0000256" key="1">
    <source>
        <dbReference type="ARBA" id="ARBA00004604"/>
    </source>
</evidence>
<comment type="subcellular location">
    <subcellularLocation>
        <location evidence="1">Nucleus</location>
        <location evidence="1">Nucleolus</location>
    </subcellularLocation>
</comment>
<keyword evidence="2" id="KW-1017">Isopeptide bond</keyword>
<comment type="function">
    <text evidence="8">Regulates cellular senescence through inhibition of PTEN translation. Acts as a pro-apoptotic regulator in response to DNA damage.</text>
</comment>
<keyword evidence="13" id="KW-1185">Reference proteome</keyword>
<dbReference type="EMBL" id="KV425556">
    <property type="protein sequence ID" value="KZT28800.1"/>
    <property type="molecule type" value="Genomic_DNA"/>
</dbReference>
<dbReference type="Pfam" id="PF00687">
    <property type="entry name" value="Ribosomal_L1"/>
    <property type="match status" value="1"/>
</dbReference>
<feature type="compositionally biased region" description="Basic residues" evidence="11">
    <location>
        <begin position="479"/>
        <end position="491"/>
    </location>
</feature>
<sequence length="694" mass="74631">MSEADLIDSHVSSKQCKKAVDALLEHALQIQKKKEETELLPDKEQHVWLVVAVKKMQPEKKLMPFKIPIKHPLVDPRTTPVCLITKDPQREYKDLLESHGIKFVSRIVGISKLKGKFKPFEARRMLLQENGLFLADERVVPLLPGLLGKRFFEAKKQPIPVCMTRKDLKGALERAISSTYMHQNQGTCTSIKVGTLSQKPSQILDNLKSALPAIIKRIKGEWDNIQSLNIKTSTSVSLPIWSCDLGAEEGARWDGLVAGEESDEVEMEVDEIVPSPKGKGKKRAAEPEPVEELQPKKKAKAGGAAKPAKPAVVEGKAFTAEDMKKAEKAAQPEPPKSSGEPYLALTTPPAAKKQRNKQSKEKSAESSTVPGAEEPPTTAVQTTPAPAGEKKKKRKSKQLEGTADAPLVPVSISEVLVSDSTTIAPTSGAEADVESIAEVVTKRQKRKKARAAFIGSNPDEASATQQAPVAQNPEVVAPKAKKPRKLKRKSRSAGDDNTESASGPSATSESAMLGGTLATPIAEKKKARVLAADFFDPEIQATPTTTNVPAAPVNTPATPGNLDPSAKRKRRTKASAPVDVPKLMEALSEAKTLDPVSKVVSASKASESDVTGDTQTADPTPAKKKRRNKSKKADSDTLVPGPEGGSEAAEPETVSVTQGEMKQKRKERKKDKVTKGKPGKSAKEEIIGKKASLA</sequence>
<evidence type="ECO:0000313" key="13">
    <source>
        <dbReference type="Proteomes" id="UP000076761"/>
    </source>
</evidence>
<dbReference type="InterPro" id="IPR023674">
    <property type="entry name" value="Ribosomal_uL1-like"/>
</dbReference>
<evidence type="ECO:0000313" key="12">
    <source>
        <dbReference type="EMBL" id="KZT28800.1"/>
    </source>
</evidence>
<evidence type="ECO:0000256" key="3">
    <source>
        <dbReference type="ARBA" id="ARBA00022553"/>
    </source>
</evidence>
<evidence type="ECO:0000256" key="11">
    <source>
        <dbReference type="SAM" id="MobiDB-lite"/>
    </source>
</evidence>
<evidence type="ECO:0000256" key="10">
    <source>
        <dbReference type="ARBA" id="ARBA00070787"/>
    </source>
</evidence>
<feature type="region of interest" description="Disordered" evidence="11">
    <location>
        <begin position="441"/>
        <end position="514"/>
    </location>
</feature>
<keyword evidence="5" id="KW-0007">Acetylation</keyword>
<feature type="compositionally biased region" description="Polar residues" evidence="11">
    <location>
        <begin position="499"/>
        <end position="510"/>
    </location>
</feature>
<proteinExistence type="inferred from homology"/>
<name>A0A165UWG6_9AGAM</name>
<dbReference type="InterPro" id="IPR016095">
    <property type="entry name" value="Ribosomal_uL1_3-a/b-sand"/>
</dbReference>
<evidence type="ECO:0000256" key="2">
    <source>
        <dbReference type="ARBA" id="ARBA00022499"/>
    </source>
</evidence>
<keyword evidence="4" id="KW-0832">Ubl conjugation</keyword>
<feature type="compositionally biased region" description="Low complexity" evidence="11">
    <location>
        <begin position="596"/>
        <end position="605"/>
    </location>
</feature>
<dbReference type="SUPFAM" id="SSF56808">
    <property type="entry name" value="Ribosomal protein L1"/>
    <property type="match status" value="1"/>
</dbReference>
<dbReference type="GO" id="GO:0005730">
    <property type="term" value="C:nucleolus"/>
    <property type="evidence" value="ECO:0007669"/>
    <property type="project" value="UniProtKB-SubCell"/>
</dbReference>
<evidence type="ECO:0000256" key="7">
    <source>
        <dbReference type="ARBA" id="ARBA00023242"/>
    </source>
</evidence>
<dbReference type="AlphaFoldDB" id="A0A165UWG6"/>
<reference evidence="12 13" key="1">
    <citation type="journal article" date="2016" name="Mol. Biol. Evol.">
        <title>Comparative Genomics of Early-Diverging Mushroom-Forming Fungi Provides Insights into the Origins of Lignocellulose Decay Capabilities.</title>
        <authorList>
            <person name="Nagy L.G."/>
            <person name="Riley R."/>
            <person name="Tritt A."/>
            <person name="Adam C."/>
            <person name="Daum C."/>
            <person name="Floudas D."/>
            <person name="Sun H."/>
            <person name="Yadav J.S."/>
            <person name="Pangilinan J."/>
            <person name="Larsson K.H."/>
            <person name="Matsuura K."/>
            <person name="Barry K."/>
            <person name="Labutti K."/>
            <person name="Kuo R."/>
            <person name="Ohm R.A."/>
            <person name="Bhattacharya S.S."/>
            <person name="Shirouzu T."/>
            <person name="Yoshinaga Y."/>
            <person name="Martin F.M."/>
            <person name="Grigoriev I.V."/>
            <person name="Hibbett D.S."/>
        </authorList>
    </citation>
    <scope>NUCLEOTIDE SEQUENCE [LARGE SCALE GENOMIC DNA]</scope>
    <source>
        <strain evidence="12 13">HHB14362 ss-1</strain>
    </source>
</reference>
<feature type="compositionally biased region" description="Acidic residues" evidence="11">
    <location>
        <begin position="260"/>
        <end position="271"/>
    </location>
</feature>
<feature type="region of interest" description="Disordered" evidence="11">
    <location>
        <begin position="323"/>
        <end position="411"/>
    </location>
</feature>
<protein>
    <recommendedName>
        <fullName evidence="10">Ribosomal L1 domain-containing protein 1</fullName>
    </recommendedName>
</protein>
<evidence type="ECO:0000256" key="6">
    <source>
        <dbReference type="ARBA" id="ARBA00023054"/>
    </source>
</evidence>
<evidence type="ECO:0000256" key="5">
    <source>
        <dbReference type="ARBA" id="ARBA00022990"/>
    </source>
</evidence>
<feature type="compositionally biased region" description="Low complexity" evidence="11">
    <location>
        <begin position="541"/>
        <end position="559"/>
    </location>
</feature>
<dbReference type="OrthoDB" id="10251727at2759"/>
<feature type="compositionally biased region" description="Low complexity" evidence="11">
    <location>
        <begin position="301"/>
        <end position="311"/>
    </location>
</feature>
<keyword evidence="6" id="KW-0175">Coiled coil</keyword>